<keyword evidence="2 5" id="KW-0812">Transmembrane</keyword>
<evidence type="ECO:0000256" key="2">
    <source>
        <dbReference type="ARBA" id="ARBA00022692"/>
    </source>
</evidence>
<protein>
    <recommendedName>
        <fullName evidence="6">HTTM-like domain-containing protein</fullName>
    </recommendedName>
</protein>
<feature type="domain" description="HTTM-like" evidence="6">
    <location>
        <begin position="6"/>
        <end position="272"/>
    </location>
</feature>
<keyword evidence="8" id="KW-1185">Reference proteome</keyword>
<evidence type="ECO:0000313" key="8">
    <source>
        <dbReference type="Proteomes" id="UP000282423"/>
    </source>
</evidence>
<dbReference type="SMART" id="SM00752">
    <property type="entry name" value="HTTM"/>
    <property type="match status" value="1"/>
</dbReference>
<evidence type="ECO:0000313" key="7">
    <source>
        <dbReference type="EMBL" id="RKO68825.1"/>
    </source>
</evidence>
<dbReference type="Proteomes" id="UP000282423">
    <property type="component" value="Unassembled WGS sequence"/>
</dbReference>
<comment type="subcellular location">
    <subcellularLocation>
        <location evidence="1">Endomembrane system</location>
        <topology evidence="1">Multi-pass membrane protein</topology>
    </subcellularLocation>
</comment>
<dbReference type="GO" id="GO:0012505">
    <property type="term" value="C:endomembrane system"/>
    <property type="evidence" value="ECO:0007669"/>
    <property type="project" value="UniProtKB-SubCell"/>
</dbReference>
<accession>A0A420VRB5</accession>
<feature type="transmembrane region" description="Helical" evidence="5">
    <location>
        <begin position="102"/>
        <end position="120"/>
    </location>
</feature>
<keyword evidence="4 5" id="KW-0472">Membrane</keyword>
<feature type="transmembrane region" description="Helical" evidence="5">
    <location>
        <begin position="243"/>
        <end position="266"/>
    </location>
</feature>
<gene>
    <name evidence="7" type="ORF">D7322_24765</name>
</gene>
<name>A0A420VRB5_9SPHI</name>
<evidence type="ECO:0000256" key="5">
    <source>
        <dbReference type="SAM" id="Phobius"/>
    </source>
</evidence>
<dbReference type="EMBL" id="RBWS01000025">
    <property type="protein sequence ID" value="RKO68825.1"/>
    <property type="molecule type" value="Genomic_DNA"/>
</dbReference>
<dbReference type="InterPro" id="IPR011020">
    <property type="entry name" value="HTTM-like"/>
</dbReference>
<evidence type="ECO:0000256" key="4">
    <source>
        <dbReference type="ARBA" id="ARBA00023136"/>
    </source>
</evidence>
<feature type="transmembrane region" description="Helical" evidence="5">
    <location>
        <begin position="158"/>
        <end position="177"/>
    </location>
</feature>
<feature type="transmembrane region" description="Helical" evidence="5">
    <location>
        <begin position="210"/>
        <end position="231"/>
    </location>
</feature>
<feature type="transmembrane region" description="Helical" evidence="5">
    <location>
        <begin position="78"/>
        <end position="95"/>
    </location>
</feature>
<keyword evidence="3 5" id="KW-1133">Transmembrane helix</keyword>
<evidence type="ECO:0000259" key="6">
    <source>
        <dbReference type="SMART" id="SM00752"/>
    </source>
</evidence>
<sequence length="315" mass="35924">MRNEVQLSTDTRLPIMLRGLGLLLSLDMWRLWPDLSMLFGQGIFLDQHSISWQQRPGTLSIHTLIAHLPEYTLASLEWIHFFGLLYIICGLALFFDHYRSAAMLGLIILHYLFFIANYTWSYGADYLVQTGLFFGVIFCCFKGSWLPNDKWATLGATIFRLQLTVVYFFAGLGKAIGPTWWNGEAVWKAIQQPLAPALFTIPQSAQQFTAIWAGLGIATLLFELGYPLLWINRRIRIYISTGIILMHLCIALTMGLIHFSSLMIWYNLCAWDHPLLHCIAKPMIKPLETTEPTLQVRTATADLDTREGGNNKHIK</sequence>
<feature type="transmembrane region" description="Helical" evidence="5">
    <location>
        <begin position="12"/>
        <end position="32"/>
    </location>
</feature>
<reference evidence="7 8" key="1">
    <citation type="submission" date="2018-10" db="EMBL/GenBank/DDBJ databases">
        <title>Sphingobacterium sp. M05W1-28.</title>
        <authorList>
            <person name="Cai H."/>
        </authorList>
    </citation>
    <scope>NUCLEOTIDE SEQUENCE [LARGE SCALE GENOMIC DNA]</scope>
    <source>
        <strain evidence="7 8">M05W1-28</strain>
    </source>
</reference>
<comment type="caution">
    <text evidence="7">The sequence shown here is derived from an EMBL/GenBank/DDBJ whole genome shotgun (WGS) entry which is preliminary data.</text>
</comment>
<evidence type="ECO:0000256" key="1">
    <source>
        <dbReference type="ARBA" id="ARBA00004127"/>
    </source>
</evidence>
<organism evidence="7 8">
    <name type="scientific">Sphingobacterium puteale</name>
    <dbReference type="NCBI Taxonomy" id="2420510"/>
    <lineage>
        <taxon>Bacteria</taxon>
        <taxon>Pseudomonadati</taxon>
        <taxon>Bacteroidota</taxon>
        <taxon>Sphingobacteriia</taxon>
        <taxon>Sphingobacteriales</taxon>
        <taxon>Sphingobacteriaceae</taxon>
        <taxon>Sphingobacterium</taxon>
    </lineage>
</organism>
<evidence type="ECO:0000256" key="3">
    <source>
        <dbReference type="ARBA" id="ARBA00022989"/>
    </source>
</evidence>
<dbReference type="AlphaFoldDB" id="A0A420VRB5"/>
<feature type="transmembrane region" description="Helical" evidence="5">
    <location>
        <begin position="126"/>
        <end position="146"/>
    </location>
</feature>
<proteinExistence type="predicted"/>